<feature type="transmembrane region" description="Helical" evidence="7">
    <location>
        <begin position="45"/>
        <end position="62"/>
    </location>
</feature>
<evidence type="ECO:0000313" key="9">
    <source>
        <dbReference type="Proteomes" id="UP001408356"/>
    </source>
</evidence>
<organism evidence="8 9">
    <name type="scientific">Seiridium unicorne</name>
    <dbReference type="NCBI Taxonomy" id="138068"/>
    <lineage>
        <taxon>Eukaryota</taxon>
        <taxon>Fungi</taxon>
        <taxon>Dikarya</taxon>
        <taxon>Ascomycota</taxon>
        <taxon>Pezizomycotina</taxon>
        <taxon>Sordariomycetes</taxon>
        <taxon>Xylariomycetidae</taxon>
        <taxon>Amphisphaeriales</taxon>
        <taxon>Sporocadaceae</taxon>
        <taxon>Seiridium</taxon>
    </lineage>
</organism>
<feature type="transmembrane region" description="Helical" evidence="7">
    <location>
        <begin position="172"/>
        <end position="189"/>
    </location>
</feature>
<evidence type="ECO:0000256" key="4">
    <source>
        <dbReference type="ARBA" id="ARBA00022989"/>
    </source>
</evidence>
<evidence type="ECO:0000313" key="8">
    <source>
        <dbReference type="EMBL" id="KAK9421706.1"/>
    </source>
</evidence>
<comment type="caution">
    <text evidence="8">The sequence shown here is derived from an EMBL/GenBank/DDBJ whole genome shotgun (WGS) entry which is preliminary data.</text>
</comment>
<feature type="transmembrane region" description="Helical" evidence="7">
    <location>
        <begin position="442"/>
        <end position="464"/>
    </location>
</feature>
<feature type="transmembrane region" description="Helical" evidence="7">
    <location>
        <begin position="196"/>
        <end position="217"/>
    </location>
</feature>
<evidence type="ECO:0000256" key="3">
    <source>
        <dbReference type="ARBA" id="ARBA00022692"/>
    </source>
</evidence>
<gene>
    <name evidence="8" type="ORF">SUNI508_05636</name>
</gene>
<reference evidence="8 9" key="1">
    <citation type="journal article" date="2024" name="J. Plant Pathol.">
        <title>Sequence and assembly of the genome of Seiridium unicorne, isolate CBS 538.82, causal agent of cypress canker disease.</title>
        <authorList>
            <person name="Scali E."/>
            <person name="Rocca G.D."/>
            <person name="Danti R."/>
            <person name="Garbelotto M."/>
            <person name="Barberini S."/>
            <person name="Baroncelli R."/>
            <person name="Emiliani G."/>
        </authorList>
    </citation>
    <scope>NUCLEOTIDE SEQUENCE [LARGE SCALE GENOMIC DNA]</scope>
    <source>
        <strain evidence="8 9">BM-138-508</strain>
    </source>
</reference>
<dbReference type="PROSITE" id="PS00213">
    <property type="entry name" value="LIPOCALIN"/>
    <property type="match status" value="1"/>
</dbReference>
<accession>A0ABR2V5A5</accession>
<keyword evidence="3 7" id="KW-0812">Transmembrane</keyword>
<keyword evidence="5 7" id="KW-0472">Membrane</keyword>
<proteinExistence type="inferred from homology"/>
<feature type="transmembrane region" description="Helical" evidence="7">
    <location>
        <begin position="333"/>
        <end position="352"/>
    </location>
</feature>
<dbReference type="EMBL" id="JARVKF010000168">
    <property type="protein sequence ID" value="KAK9421706.1"/>
    <property type="molecule type" value="Genomic_DNA"/>
</dbReference>
<protein>
    <submittedName>
        <fullName evidence="8">Uncharacterized protein</fullName>
    </submittedName>
</protein>
<feature type="transmembrane region" description="Helical" evidence="7">
    <location>
        <begin position="397"/>
        <end position="422"/>
    </location>
</feature>
<comment type="subcellular location">
    <subcellularLocation>
        <location evidence="1">Membrane</location>
        <topology evidence="1">Multi-pass membrane protein</topology>
    </subcellularLocation>
</comment>
<feature type="transmembrane region" description="Helical" evidence="7">
    <location>
        <begin position="74"/>
        <end position="94"/>
    </location>
</feature>
<evidence type="ECO:0000256" key="2">
    <source>
        <dbReference type="ARBA" id="ARBA00008974"/>
    </source>
</evidence>
<evidence type="ECO:0000256" key="5">
    <source>
        <dbReference type="ARBA" id="ARBA00023136"/>
    </source>
</evidence>
<keyword evidence="4 7" id="KW-1133">Transmembrane helix</keyword>
<dbReference type="Gene3D" id="1.10.4160.10">
    <property type="entry name" value="Hydantoin permease"/>
    <property type="match status" value="1"/>
</dbReference>
<dbReference type="PANTHER" id="PTHR30618:SF15">
    <property type="entry name" value="NICOTINAMIDE RIBOSIDE TRANSPORTER 1-RELATED"/>
    <property type="match status" value="1"/>
</dbReference>
<feature type="transmembrane region" description="Helical" evidence="7">
    <location>
        <begin position="372"/>
        <end position="391"/>
    </location>
</feature>
<feature type="transmembrane region" description="Helical" evidence="7">
    <location>
        <begin position="276"/>
        <end position="301"/>
    </location>
</feature>
<dbReference type="PANTHER" id="PTHR30618">
    <property type="entry name" value="NCS1 FAMILY PURINE/PYRIMIDINE TRANSPORTER"/>
    <property type="match status" value="1"/>
</dbReference>
<evidence type="ECO:0000256" key="7">
    <source>
        <dbReference type="SAM" id="Phobius"/>
    </source>
</evidence>
<dbReference type="InterPro" id="IPR045225">
    <property type="entry name" value="Uracil/uridine/allantoin_perm"/>
</dbReference>
<keyword evidence="9" id="KW-1185">Reference proteome</keyword>
<dbReference type="Pfam" id="PF02133">
    <property type="entry name" value="Transp_cyt_pur"/>
    <property type="match status" value="1"/>
</dbReference>
<feature type="transmembrane region" description="Helical" evidence="7">
    <location>
        <begin position="237"/>
        <end position="256"/>
    </location>
</feature>
<dbReference type="InterPro" id="IPR001248">
    <property type="entry name" value="Pur-cyt_permease"/>
</dbReference>
<feature type="region of interest" description="Disordered" evidence="6">
    <location>
        <begin position="525"/>
        <end position="554"/>
    </location>
</feature>
<sequence>MGIRLRLPRTFKSLDVSEEGHNSRWANPDVLPVPKHQINYDWKAYAGYWLAVGFNTTCWSLGSSNLANGLDAGATIGAIAVGFILAALVAFVSGEPGIRYHLGFPMISRATFGMYGSYFVIMLKCFVNFIFFGIQSYWGGLAANIVLSAIFPSFRNLANTIPESSAITTKQLIGFIIYIIIFTSMMFIHPSKLSKYVWISQAWVTITMVSLFIWAMSQNHGASFLGPSKTITSSERSFRILQAISAVAGSWTGSCIRQADWTRYTKSRTAVAANQLITGPIAGIVCATMGIAVTSAMASLYPGSATGNSSKVWNPITLLDYLQTVDYSATTRAGTFFAGLGFFISQITVNLVQNSVACGMDLASMAPKYIDVTRGSLIMCLVGYLIQPWRFVNQAGLFISVLNSFGMFVSPLAGINAVDFWLVRRLKWKIPDLYKGSGDNIYWYTAGLNWRAFAAWIITVWASFPGFIAAMNGKDYGAGWTRTFQVTWIVGFCGSGLVYYLVCLVSPPPGAPYVLELLDEQSEPAIEGQSVSEDETGQKRVFSTGATDVENGKK</sequence>
<feature type="transmembrane region" description="Helical" evidence="7">
    <location>
        <begin position="115"/>
        <end position="138"/>
    </location>
</feature>
<name>A0ABR2V5A5_9PEZI</name>
<dbReference type="InterPro" id="IPR022272">
    <property type="entry name" value="Lipocalin_CS"/>
</dbReference>
<comment type="similarity">
    <text evidence="2">Belongs to the purine-cytosine permease (2.A.39) family.</text>
</comment>
<dbReference type="Proteomes" id="UP001408356">
    <property type="component" value="Unassembled WGS sequence"/>
</dbReference>
<evidence type="ECO:0000256" key="6">
    <source>
        <dbReference type="SAM" id="MobiDB-lite"/>
    </source>
</evidence>
<feature type="transmembrane region" description="Helical" evidence="7">
    <location>
        <begin position="484"/>
        <end position="502"/>
    </location>
</feature>
<evidence type="ECO:0000256" key="1">
    <source>
        <dbReference type="ARBA" id="ARBA00004141"/>
    </source>
</evidence>